<organism evidence="2 3">
    <name type="scientific">Geodia barretti</name>
    <name type="common">Barrett's horny sponge</name>
    <dbReference type="NCBI Taxonomy" id="519541"/>
    <lineage>
        <taxon>Eukaryota</taxon>
        <taxon>Metazoa</taxon>
        <taxon>Porifera</taxon>
        <taxon>Demospongiae</taxon>
        <taxon>Heteroscleromorpha</taxon>
        <taxon>Tetractinellida</taxon>
        <taxon>Astrophorina</taxon>
        <taxon>Geodiidae</taxon>
        <taxon>Geodia</taxon>
    </lineage>
</organism>
<evidence type="ECO:0000313" key="3">
    <source>
        <dbReference type="Proteomes" id="UP001174909"/>
    </source>
</evidence>
<comment type="caution">
    <text evidence="2">The sequence shown here is derived from an EMBL/GenBank/DDBJ whole genome shotgun (WGS) entry which is preliminary data.</text>
</comment>
<dbReference type="AlphaFoldDB" id="A0AA35S2L9"/>
<reference evidence="2" key="1">
    <citation type="submission" date="2023-03" db="EMBL/GenBank/DDBJ databases">
        <authorList>
            <person name="Steffen K."/>
            <person name="Cardenas P."/>
        </authorList>
    </citation>
    <scope>NUCLEOTIDE SEQUENCE</scope>
</reference>
<feature type="region of interest" description="Disordered" evidence="1">
    <location>
        <begin position="149"/>
        <end position="174"/>
    </location>
</feature>
<name>A0AA35S2L9_GEOBA</name>
<accession>A0AA35S2L9</accession>
<gene>
    <name evidence="2" type="ORF">GBAR_LOCUS12864</name>
</gene>
<sequence length="174" mass="19148">MAETPVVRVVSVADVVSANAEFAASALLALEVNNNFLLEIRQKGKEPIAALNEKQKVIQLESSSKCLQDALDRLLGTLHNMFSKSKGGSAKKKIREGKTRITLQEGDVVDIAAVKQNLEQVRGKFNTTNTQNNTEEQTALEEEALEFLLENEEREKKTTTAGSPGHKKQRKSLS</sequence>
<proteinExistence type="predicted"/>
<keyword evidence="3" id="KW-1185">Reference proteome</keyword>
<dbReference type="EMBL" id="CASHTH010001914">
    <property type="protein sequence ID" value="CAI8021784.1"/>
    <property type="molecule type" value="Genomic_DNA"/>
</dbReference>
<evidence type="ECO:0000313" key="2">
    <source>
        <dbReference type="EMBL" id="CAI8021784.1"/>
    </source>
</evidence>
<feature type="compositionally biased region" description="Basic residues" evidence="1">
    <location>
        <begin position="165"/>
        <end position="174"/>
    </location>
</feature>
<protein>
    <submittedName>
        <fullName evidence="2">Uncharacterized protein</fullName>
    </submittedName>
</protein>
<dbReference type="Proteomes" id="UP001174909">
    <property type="component" value="Unassembled WGS sequence"/>
</dbReference>
<evidence type="ECO:0000256" key="1">
    <source>
        <dbReference type="SAM" id="MobiDB-lite"/>
    </source>
</evidence>